<accession>A0A942USS9</accession>
<proteinExistence type="predicted"/>
<gene>
    <name evidence="1" type="ORF">KHA91_05845</name>
</gene>
<dbReference type="Proteomes" id="UP000676456">
    <property type="component" value="Unassembled WGS sequence"/>
</dbReference>
<name>A0A942USS9_9BACI</name>
<dbReference type="AlphaFoldDB" id="A0A942USS9"/>
<dbReference type="RefSeq" id="WP_213097235.1">
    <property type="nucleotide sequence ID" value="NZ_JAGYPK010000001.1"/>
</dbReference>
<evidence type="ECO:0000313" key="2">
    <source>
        <dbReference type="Proteomes" id="UP000676456"/>
    </source>
</evidence>
<sequence>MKKLKETSIVIVILLLIFSNLKLINTTKQLNKEIHTKNQTILTSFNVSSYSVLKTLNTSLSNNELYIGKNGFVINYLKKDIREMNNAILDLSNNVEGNNRVDLLPLVNILDSFSVFLGSLYTHHKGHLENSNEQEQYIDLDSNKIEGIIVIKETIADLINIQNSVEGNKDRWIKILEELTHYSNNKDLEDKRLKIEKINKSLTKG</sequence>
<protein>
    <submittedName>
        <fullName evidence="1">Uncharacterized protein</fullName>
    </submittedName>
</protein>
<comment type="caution">
    <text evidence="1">The sequence shown here is derived from an EMBL/GenBank/DDBJ whole genome shotgun (WGS) entry which is preliminary data.</text>
</comment>
<evidence type="ECO:0000313" key="1">
    <source>
        <dbReference type="EMBL" id="MBS4222279.1"/>
    </source>
</evidence>
<reference evidence="1 2" key="1">
    <citation type="submission" date="2021-05" db="EMBL/GenBank/DDBJ databases">
        <title>Novel Bacillus species.</title>
        <authorList>
            <person name="Liu G."/>
        </authorList>
    </citation>
    <scope>NUCLEOTIDE SEQUENCE [LARGE SCALE GENOMIC DNA]</scope>
    <source>
        <strain evidence="1 2">FJAT-49682</strain>
    </source>
</reference>
<dbReference type="EMBL" id="JAGYPN010000001">
    <property type="protein sequence ID" value="MBS4222279.1"/>
    <property type="molecule type" value="Genomic_DNA"/>
</dbReference>
<organism evidence="1 2">
    <name type="scientific">Lederbergia citrea</name>
    <dbReference type="NCBI Taxonomy" id="2833581"/>
    <lineage>
        <taxon>Bacteria</taxon>
        <taxon>Bacillati</taxon>
        <taxon>Bacillota</taxon>
        <taxon>Bacilli</taxon>
        <taxon>Bacillales</taxon>
        <taxon>Bacillaceae</taxon>
        <taxon>Lederbergia</taxon>
    </lineage>
</organism>
<keyword evidence="2" id="KW-1185">Reference proteome</keyword>